<keyword evidence="2" id="KW-1185">Reference proteome</keyword>
<accession>A0A1H5UJ35</accession>
<name>A0A1H5UJ35_9CLOT</name>
<protein>
    <recommendedName>
        <fullName evidence="3">DUF2953 domain-containing protein</fullName>
    </recommendedName>
</protein>
<dbReference type="Proteomes" id="UP000242850">
    <property type="component" value="Unassembled WGS sequence"/>
</dbReference>
<reference evidence="2" key="1">
    <citation type="submission" date="2016-10" db="EMBL/GenBank/DDBJ databases">
        <authorList>
            <person name="Varghese N."/>
            <person name="Submissions S."/>
        </authorList>
    </citation>
    <scope>NUCLEOTIDE SEQUENCE [LARGE SCALE GENOMIC DNA]</scope>
    <source>
        <strain evidence="2">DSM 5463</strain>
    </source>
</reference>
<evidence type="ECO:0008006" key="3">
    <source>
        <dbReference type="Google" id="ProtNLM"/>
    </source>
</evidence>
<dbReference type="EMBL" id="FNUK01000009">
    <property type="protein sequence ID" value="SEF75050.1"/>
    <property type="molecule type" value="Genomic_DNA"/>
</dbReference>
<dbReference type="InterPro" id="IPR021338">
    <property type="entry name" value="DUF2953"/>
</dbReference>
<evidence type="ECO:0000313" key="2">
    <source>
        <dbReference type="Proteomes" id="UP000242850"/>
    </source>
</evidence>
<evidence type="ECO:0000313" key="1">
    <source>
        <dbReference type="EMBL" id="SEF75050.1"/>
    </source>
</evidence>
<sequence length="164" mass="19067">MSSIIKIQLINSKLIIKIIVFYVIKIKLLEKNIREKSVKKANKRKGESFKIIEFIRLILGNVLKKLEVNLKASITLGLKEPYYTALLYGGLNSTLGCLNVVFNNIFKKYFSQISINPNFVREIFEVELNLLLKIRNFDLIKAFIVFLINYIKLKGKGEKLWNIQ</sequence>
<dbReference type="Pfam" id="PF11167">
    <property type="entry name" value="DUF2953"/>
    <property type="match status" value="1"/>
</dbReference>
<gene>
    <name evidence="1" type="ORF">SAMN05660865_00929</name>
</gene>
<organism evidence="1 2">
    <name type="scientific">Caloramator fervidus</name>
    <dbReference type="NCBI Taxonomy" id="29344"/>
    <lineage>
        <taxon>Bacteria</taxon>
        <taxon>Bacillati</taxon>
        <taxon>Bacillota</taxon>
        <taxon>Clostridia</taxon>
        <taxon>Eubacteriales</taxon>
        <taxon>Clostridiaceae</taxon>
        <taxon>Caloramator</taxon>
    </lineage>
</organism>
<proteinExistence type="predicted"/>
<dbReference type="AlphaFoldDB" id="A0A1H5UJ35"/>